<dbReference type="Proteomes" id="UP001161247">
    <property type="component" value="Chromosome 5"/>
</dbReference>
<proteinExistence type="inferred from homology"/>
<keyword evidence="2" id="KW-0378">Hydrolase</keyword>
<dbReference type="PANTHER" id="PTHR10353:SF298">
    <property type="entry name" value="BETA-GLUCOSIDASE"/>
    <property type="match status" value="1"/>
</dbReference>
<evidence type="ECO:0000313" key="6">
    <source>
        <dbReference type="Proteomes" id="UP001161247"/>
    </source>
</evidence>
<evidence type="ECO:0000256" key="4">
    <source>
        <dbReference type="RuleBase" id="RU003690"/>
    </source>
</evidence>
<keyword evidence="6" id="KW-1185">Reference proteome</keyword>
<dbReference type="GO" id="GO:0009821">
    <property type="term" value="P:alkaloid biosynthetic process"/>
    <property type="evidence" value="ECO:0007669"/>
    <property type="project" value="UniProtKB-ARBA"/>
</dbReference>
<dbReference type="EMBL" id="OX459122">
    <property type="protein sequence ID" value="CAI9105735.1"/>
    <property type="molecule type" value="Genomic_DNA"/>
</dbReference>
<gene>
    <name evidence="5" type="ORF">OLC1_LOCUS14366</name>
</gene>
<dbReference type="InterPro" id="IPR017853">
    <property type="entry name" value="GH"/>
</dbReference>
<dbReference type="PROSITE" id="PS00653">
    <property type="entry name" value="GLYCOSYL_HYDROL_F1_2"/>
    <property type="match status" value="1"/>
</dbReference>
<evidence type="ECO:0000256" key="2">
    <source>
        <dbReference type="ARBA" id="ARBA00022801"/>
    </source>
</evidence>
<sequence length="531" mass="61283">MEVFLHNRLLLLGFLLVFYVYGLHYCYGAPKKTVGLHEFDPSPEPSYLNFGISLLNRTSFPPGFLFGASTSSYQVEGGWNADGKGLSNWDYFTHKYPEKIANCSNGDVAADSYHRYKEDIKLLNDMNADSYRFSISWSRVIPSGRICQGINENGIQYYNNLIDELLANQITPMVTIFHWELPQALEDDYGGFLSPAIISDYHDYVNLCFERFGDRVKIWITFNEPFTYSMYGYDSGETAPGRCSSWVNPNCAGGDSGVEPYIVSHHQLLAHANATHLYRTRYQQQGIIGMANVAIWMVPLTNKPSDQRAAIRALDFIYGWFMNPLVFGDYPEEMKILVGDRLPRFTQDQSELLKGSYDFHALNYYTALYASAPVNASDPNCPRYSTDKHVDLSATRFGVPIGEQAASDWLHIYPRGIYHLLLYIKRKYGNPVIYITENGVDDVNNASLPLVLALQDRFRIRYHYRHLQFIRRAIEKGVQVKGYYGWSLIDNFEWQDGYTFRFGINYVDFETLQRFRKLSSLWFERFLSRMN</sequence>
<organism evidence="5 6">
    <name type="scientific">Oldenlandia corymbosa var. corymbosa</name>
    <dbReference type="NCBI Taxonomy" id="529605"/>
    <lineage>
        <taxon>Eukaryota</taxon>
        <taxon>Viridiplantae</taxon>
        <taxon>Streptophyta</taxon>
        <taxon>Embryophyta</taxon>
        <taxon>Tracheophyta</taxon>
        <taxon>Spermatophyta</taxon>
        <taxon>Magnoliopsida</taxon>
        <taxon>eudicotyledons</taxon>
        <taxon>Gunneridae</taxon>
        <taxon>Pentapetalae</taxon>
        <taxon>asterids</taxon>
        <taxon>lamiids</taxon>
        <taxon>Gentianales</taxon>
        <taxon>Rubiaceae</taxon>
        <taxon>Rubioideae</taxon>
        <taxon>Spermacoceae</taxon>
        <taxon>Hedyotis-Oldenlandia complex</taxon>
        <taxon>Oldenlandia</taxon>
    </lineage>
</organism>
<dbReference type="PANTHER" id="PTHR10353">
    <property type="entry name" value="GLYCOSYL HYDROLASE"/>
    <property type="match status" value="1"/>
</dbReference>
<dbReference type="GO" id="GO:0008422">
    <property type="term" value="F:beta-glucosidase activity"/>
    <property type="evidence" value="ECO:0007669"/>
    <property type="project" value="TreeGrafter"/>
</dbReference>
<keyword evidence="3" id="KW-0326">Glycosidase</keyword>
<protein>
    <submittedName>
        <fullName evidence="5">OLC1v1004734C1</fullName>
    </submittedName>
</protein>
<dbReference type="InterPro" id="IPR033132">
    <property type="entry name" value="GH_1_N_CS"/>
</dbReference>
<reference evidence="5" key="1">
    <citation type="submission" date="2023-03" db="EMBL/GenBank/DDBJ databases">
        <authorList>
            <person name="Julca I."/>
        </authorList>
    </citation>
    <scope>NUCLEOTIDE SEQUENCE</scope>
</reference>
<dbReference type="Pfam" id="PF00232">
    <property type="entry name" value="Glyco_hydro_1"/>
    <property type="match status" value="1"/>
</dbReference>
<dbReference type="AlphaFoldDB" id="A0AAV1DFG1"/>
<dbReference type="Gene3D" id="3.20.20.80">
    <property type="entry name" value="Glycosidases"/>
    <property type="match status" value="1"/>
</dbReference>
<comment type="similarity">
    <text evidence="1 4">Belongs to the glycosyl hydrolase 1 family.</text>
</comment>
<dbReference type="SUPFAM" id="SSF51445">
    <property type="entry name" value="(Trans)glycosidases"/>
    <property type="match status" value="1"/>
</dbReference>
<evidence type="ECO:0000313" key="5">
    <source>
        <dbReference type="EMBL" id="CAI9105735.1"/>
    </source>
</evidence>
<dbReference type="InterPro" id="IPR001360">
    <property type="entry name" value="Glyco_hydro_1"/>
</dbReference>
<dbReference type="PRINTS" id="PR00131">
    <property type="entry name" value="GLHYDRLASE1"/>
</dbReference>
<evidence type="ECO:0000256" key="3">
    <source>
        <dbReference type="ARBA" id="ARBA00023295"/>
    </source>
</evidence>
<evidence type="ECO:0000256" key="1">
    <source>
        <dbReference type="ARBA" id="ARBA00010838"/>
    </source>
</evidence>
<dbReference type="GO" id="GO:0005975">
    <property type="term" value="P:carbohydrate metabolic process"/>
    <property type="evidence" value="ECO:0007669"/>
    <property type="project" value="InterPro"/>
</dbReference>
<dbReference type="FunFam" id="3.20.20.80:FF:000020">
    <property type="entry name" value="Beta-glucosidase 12"/>
    <property type="match status" value="1"/>
</dbReference>
<name>A0AAV1DFG1_OLDCO</name>
<accession>A0AAV1DFG1</accession>